<dbReference type="InterPro" id="IPR008964">
    <property type="entry name" value="Invasin/intimin_cell_adhesion"/>
</dbReference>
<dbReference type="Pfam" id="PF13306">
    <property type="entry name" value="LRR_5"/>
    <property type="match status" value="1"/>
</dbReference>
<sequence length="1163" mass="118910">MKKMTSGTLTISMVTILMLLALFCSTSVLAADKTAIGFGVAYRGHIQDIGNFPTDENTWIQGPEELGTEGHSLRLEGVQIKLTGAIPAGAHIKYNVHVQDIGWLYSETDTSSWAQDGAFAGTTARSLRIEAVKIILTDADGNALPGYSVEYRGHIQDIGNFPTEENTWINDGDRLGTVGESLRLEALDVKIVSVPTDLTAYKALLASIGKSVEKDYTAISWTILQKVMTDNVVSADNSQIDVNQATAAIQTAFNDLVKKQAVVIYDKAGTYGPATGTETVAGDVIIKADGVVLQNLTIQGDLTVAAEVGNGTVTLNNVNVAGDTFVRGGGVNSIHINGGTYHNVTVEKTATDQVRIVATDAQGLAVVISEDATGQSIILEGAFDSVVVNAPNMTLSTQGDTTIVSMTVSKEGAGSTLTLGYQTKVNDLVLDGKTGVNGQGTVTKAEVGADGVTFEKAPAQQTVDPVVVVPPVVTPVTPPDPGGGYTTVPVTGVTITPASASLAIGDTLQLTATVAPSNATNQNVDWSVVAGTGTATIDANGLLTATAGGTVTVKATASDGYGAVVSKDITIKVPVTGVTITPASASLAIGETLQLTATVAPGNATNQAVNWSVVTGTGTAIIDTNGLLTATAGGTVTVKATASDGYGAVVSKNITIDVPVTDTAIQGVTAPVVGATPVTTFDDTQYSGSVIWKETSDTGNTPAEVDTFTANKAYTATITLTAKTGYVFPAGISFSVLGATTPTTTIVGDSKKATITADFPSLEYAINASGMITNYYGPGGDVTIPDTVNGIAVTGIGNGVFANNSKLTDITIPASVTSIGTGTFSQCQQLSSVNFVADSKLTDIGAHAFEYCSNLKTVNFAADSKLATIGESAFYICNSLSKITIPASVTSIGICAFSLCQDLSSVNFAANSNLTDIGDGAFGGAPLTAIQIPASVTSIGNSAFSSCSRLQSVNFAANSNLVTISDNAFKKSGLKDISIPASVTSIGASAFSDCTALTAITIPDKVTSIGAGAFDACSNLTTITFNGNAPTMIVTDAIPVGTGKTIHYYADKIGFDAAAWHGYILVPILAAPANLTVTTSTSISGQIDLAWTAVSGATDYTVKCWPQTGNETNAATFKNIQATSFTIGFEVGLGTAYHFTVTATDAIGGSLPSATVDATPTTI</sequence>
<dbReference type="SMART" id="SM00635">
    <property type="entry name" value="BID_2"/>
    <property type="match status" value="2"/>
</dbReference>
<dbReference type="CDD" id="cd00063">
    <property type="entry name" value="FN3"/>
    <property type="match status" value="1"/>
</dbReference>
<keyword evidence="1" id="KW-0732">Signal</keyword>
<dbReference type="SUPFAM" id="SSF52058">
    <property type="entry name" value="L domain-like"/>
    <property type="match status" value="1"/>
</dbReference>
<dbReference type="SUPFAM" id="SSF49373">
    <property type="entry name" value="Invasin/intimin cell-adhesion fragments"/>
    <property type="match status" value="2"/>
</dbReference>
<dbReference type="InterPro" id="IPR003343">
    <property type="entry name" value="Big_2"/>
</dbReference>
<evidence type="ECO:0000256" key="1">
    <source>
        <dbReference type="SAM" id="SignalP"/>
    </source>
</evidence>
<evidence type="ECO:0000259" key="2">
    <source>
        <dbReference type="PROSITE" id="PS50853"/>
    </source>
</evidence>
<dbReference type="Gene3D" id="1.20.1270.90">
    <property type="entry name" value="AF1782-like"/>
    <property type="match status" value="1"/>
</dbReference>
<dbReference type="PANTHER" id="PTHR45661:SF3">
    <property type="entry name" value="IG-LIKE DOMAIN-CONTAINING PROTEIN"/>
    <property type="match status" value="1"/>
</dbReference>
<dbReference type="PROSITE" id="PS50853">
    <property type="entry name" value="FN3"/>
    <property type="match status" value="1"/>
</dbReference>
<dbReference type="EMBL" id="WJBB01000010">
    <property type="protein sequence ID" value="MBC3797352.1"/>
    <property type="molecule type" value="Genomic_DNA"/>
</dbReference>
<feature type="signal peptide" evidence="1">
    <location>
        <begin position="1"/>
        <end position="30"/>
    </location>
</feature>
<proteinExistence type="predicted"/>
<keyword evidence="4" id="KW-1185">Reference proteome</keyword>
<dbReference type="InterPro" id="IPR013783">
    <property type="entry name" value="Ig-like_fold"/>
</dbReference>
<dbReference type="Pfam" id="PF07538">
    <property type="entry name" value="ChW"/>
    <property type="match status" value="3"/>
</dbReference>
<dbReference type="InterPro" id="IPR006637">
    <property type="entry name" value="ChW"/>
</dbReference>
<dbReference type="InterPro" id="IPR036116">
    <property type="entry name" value="FN3_sf"/>
</dbReference>
<dbReference type="InterPro" id="IPR026906">
    <property type="entry name" value="LRR_5"/>
</dbReference>
<dbReference type="SUPFAM" id="SSF49265">
    <property type="entry name" value="Fibronectin type III"/>
    <property type="match status" value="1"/>
</dbReference>
<dbReference type="Gene3D" id="2.60.40.1080">
    <property type="match status" value="2"/>
</dbReference>
<reference evidence="3 4" key="1">
    <citation type="journal article" date="2020" name="mSystems">
        <title>Defining Genomic and Predicted Metabolic Features of the Acetobacterium Genus.</title>
        <authorList>
            <person name="Ross D.E."/>
            <person name="Marshall C.W."/>
            <person name="Gulliver D."/>
            <person name="May H.D."/>
            <person name="Norman R.S."/>
        </authorList>
    </citation>
    <scope>NUCLEOTIDE SEQUENCE [LARGE SCALE GENOMIC DNA]</scope>
    <source>
        <strain evidence="3 4">DSM 9173</strain>
    </source>
</reference>
<feature type="chain" id="PRO_5046343757" evidence="1">
    <location>
        <begin position="31"/>
        <end position="1163"/>
    </location>
</feature>
<name>A0ABR6WMK3_9FIRM</name>
<dbReference type="Pfam" id="PF02368">
    <property type="entry name" value="Big_2"/>
    <property type="match status" value="2"/>
</dbReference>
<protein>
    <submittedName>
        <fullName evidence="3">Leucine-rich repeat protein</fullName>
    </submittedName>
</protein>
<dbReference type="Proteomes" id="UP000653358">
    <property type="component" value="Unassembled WGS sequence"/>
</dbReference>
<dbReference type="InterPro" id="IPR053139">
    <property type="entry name" value="Surface_bspA-like"/>
</dbReference>
<dbReference type="SUPFAM" id="SSF52047">
    <property type="entry name" value="RNI-like"/>
    <property type="match status" value="1"/>
</dbReference>
<dbReference type="InterPro" id="IPR032675">
    <property type="entry name" value="LRR_dom_sf"/>
</dbReference>
<accession>A0ABR6WMK3</accession>
<organism evidence="3 4">
    <name type="scientific">Acetobacterium tundrae</name>
    <dbReference type="NCBI Taxonomy" id="132932"/>
    <lineage>
        <taxon>Bacteria</taxon>
        <taxon>Bacillati</taxon>
        <taxon>Bacillota</taxon>
        <taxon>Clostridia</taxon>
        <taxon>Eubacteriales</taxon>
        <taxon>Eubacteriaceae</taxon>
        <taxon>Acetobacterium</taxon>
    </lineage>
</organism>
<comment type="caution">
    <text evidence="3">The sequence shown here is derived from an EMBL/GenBank/DDBJ whole genome shotgun (WGS) entry which is preliminary data.</text>
</comment>
<dbReference type="PANTHER" id="PTHR45661">
    <property type="entry name" value="SURFACE ANTIGEN"/>
    <property type="match status" value="1"/>
</dbReference>
<dbReference type="InterPro" id="IPR003961">
    <property type="entry name" value="FN3_dom"/>
</dbReference>
<evidence type="ECO:0000313" key="3">
    <source>
        <dbReference type="EMBL" id="MBC3797352.1"/>
    </source>
</evidence>
<dbReference type="SMART" id="SM00728">
    <property type="entry name" value="ChW"/>
    <property type="match status" value="3"/>
</dbReference>
<evidence type="ECO:0000313" key="4">
    <source>
        <dbReference type="Proteomes" id="UP000653358"/>
    </source>
</evidence>
<dbReference type="Gene3D" id="2.60.40.10">
    <property type="entry name" value="Immunoglobulins"/>
    <property type="match status" value="1"/>
</dbReference>
<gene>
    <name evidence="3" type="ORF">GH807_09850</name>
</gene>
<dbReference type="Gene3D" id="3.80.10.10">
    <property type="entry name" value="Ribonuclease Inhibitor"/>
    <property type="match status" value="2"/>
</dbReference>
<feature type="domain" description="Fibronectin type-III" evidence="2">
    <location>
        <begin position="1071"/>
        <end position="1163"/>
    </location>
</feature>